<reference evidence="2 4" key="1">
    <citation type="journal article" date="2014" name="BMC Genomics">
        <title>Genome sequence of Anopheles sinensis provides insight into genetics basis of mosquito competence for malaria parasites.</title>
        <authorList>
            <person name="Zhou D."/>
            <person name="Zhang D."/>
            <person name="Ding G."/>
            <person name="Shi L."/>
            <person name="Hou Q."/>
            <person name="Ye Y."/>
            <person name="Xu Y."/>
            <person name="Zhou H."/>
            <person name="Xiong C."/>
            <person name="Li S."/>
            <person name="Yu J."/>
            <person name="Hong S."/>
            <person name="Yu X."/>
            <person name="Zou P."/>
            <person name="Chen C."/>
            <person name="Chang X."/>
            <person name="Wang W."/>
            <person name="Lv Y."/>
            <person name="Sun Y."/>
            <person name="Ma L."/>
            <person name="Shen B."/>
            <person name="Zhu C."/>
        </authorList>
    </citation>
    <scope>NUCLEOTIDE SEQUENCE [LARGE SCALE GENOMIC DNA]</scope>
</reference>
<dbReference type="EMBL" id="KE524905">
    <property type="protein sequence ID" value="KFB38222.1"/>
    <property type="molecule type" value="Genomic_DNA"/>
</dbReference>
<reference evidence="3" key="2">
    <citation type="submission" date="2020-05" db="UniProtKB">
        <authorList>
            <consortium name="EnsemblMetazoa"/>
        </authorList>
    </citation>
    <scope>IDENTIFICATION</scope>
</reference>
<dbReference type="Proteomes" id="UP000030765">
    <property type="component" value="Unassembled WGS sequence"/>
</dbReference>
<name>A0A084VJS8_ANOSI</name>
<dbReference type="EMBL" id="ATLV01013865">
    <property type="status" value="NOT_ANNOTATED_CDS"/>
    <property type="molecule type" value="Genomic_DNA"/>
</dbReference>
<protein>
    <submittedName>
        <fullName evidence="2">AGAP013088-PA-like protein</fullName>
    </submittedName>
</protein>
<organism evidence="2">
    <name type="scientific">Anopheles sinensis</name>
    <name type="common">Mosquito</name>
    <dbReference type="NCBI Taxonomy" id="74873"/>
    <lineage>
        <taxon>Eukaryota</taxon>
        <taxon>Metazoa</taxon>
        <taxon>Ecdysozoa</taxon>
        <taxon>Arthropoda</taxon>
        <taxon>Hexapoda</taxon>
        <taxon>Insecta</taxon>
        <taxon>Pterygota</taxon>
        <taxon>Neoptera</taxon>
        <taxon>Endopterygota</taxon>
        <taxon>Diptera</taxon>
        <taxon>Nematocera</taxon>
        <taxon>Culicoidea</taxon>
        <taxon>Culicidae</taxon>
        <taxon>Anophelinae</taxon>
        <taxon>Anopheles</taxon>
    </lineage>
</organism>
<evidence type="ECO:0000313" key="2">
    <source>
        <dbReference type="EMBL" id="KFB38222.1"/>
    </source>
</evidence>
<keyword evidence="4" id="KW-1185">Reference proteome</keyword>
<dbReference type="VEuPathDB" id="VectorBase:ASIC005537"/>
<accession>A0A084VJS8</accession>
<evidence type="ECO:0000313" key="4">
    <source>
        <dbReference type="Proteomes" id="UP000030765"/>
    </source>
</evidence>
<feature type="region of interest" description="Disordered" evidence="1">
    <location>
        <begin position="1"/>
        <end position="59"/>
    </location>
</feature>
<evidence type="ECO:0000313" key="3">
    <source>
        <dbReference type="EnsemblMetazoa" id="ASIC005537-PA"/>
    </source>
</evidence>
<dbReference type="EnsemblMetazoa" id="ASIC005537-RA">
    <property type="protein sequence ID" value="ASIC005537-PA"/>
    <property type="gene ID" value="ASIC005537"/>
</dbReference>
<evidence type="ECO:0000256" key="1">
    <source>
        <dbReference type="SAM" id="MobiDB-lite"/>
    </source>
</evidence>
<dbReference type="AlphaFoldDB" id="A0A084VJS8"/>
<proteinExistence type="predicted"/>
<feature type="compositionally biased region" description="Polar residues" evidence="1">
    <location>
        <begin position="33"/>
        <end position="59"/>
    </location>
</feature>
<sequence length="59" mass="6530">MVQITSSTRKQEKPSFRIIAPEFICHPERSRGKSVSNATDSVQRNSSESAANPRQLTIG</sequence>
<gene>
    <name evidence="2" type="ORF">ZHAS_00005537</name>
</gene>